<organism evidence="9 10">
    <name type="scientific">Methanobacterium paludis (strain DSM 25820 / JCM 18151 / SWAN1)</name>
    <dbReference type="NCBI Taxonomy" id="868131"/>
    <lineage>
        <taxon>Archaea</taxon>
        <taxon>Methanobacteriati</taxon>
        <taxon>Methanobacteriota</taxon>
        <taxon>Methanomada group</taxon>
        <taxon>Methanobacteria</taxon>
        <taxon>Methanobacteriales</taxon>
        <taxon>Methanobacteriaceae</taxon>
        <taxon>Methanobacterium</taxon>
    </lineage>
</organism>
<dbReference type="RefSeq" id="WP_013826286.1">
    <property type="nucleotide sequence ID" value="NC_015574.1"/>
</dbReference>
<evidence type="ECO:0000313" key="9">
    <source>
        <dbReference type="EMBL" id="AEG18787.1"/>
    </source>
</evidence>
<dbReference type="SMART" id="SM00729">
    <property type="entry name" value="Elp3"/>
    <property type="match status" value="1"/>
</dbReference>
<dbReference type="KEGG" id="mew:MSWAN_1776"/>
<dbReference type="InterPro" id="IPR007197">
    <property type="entry name" value="rSAM"/>
</dbReference>
<sequence length="543" mass="61190">MDFESKVNENHSKGEYSNDESDPDLGSMIQTFESIVDNPISKFLLHKTLTYCENDEANRLESALKIYLDTKGDLKKNSCHKCRFLSKFVGYVVKKGAVSFGVSEEELKTQMQEEYWAKGLTSVLKGIAQFGVKKPFIPGAPFQIVWNITKACNMKCIHCYEKAGKKDEDELNSKEIKKGLEILARAGVTSVAFSGGEPTVHPHIMEFIRYVKELGMFPSIATNGYILANPEICKKFAEAGLKFVQISIDGLDPTTHNTFRGVNGAWEKAVKAVKNCVNEGMFVEVATTVTEYNLNEIPDMINFVRSLGANWFMLYNFIPTGNGNEIKCMDISPQERYKLLETAYKENSGDMQILSTAPQYAMVAEALVSKDHNMIPTHFYNPEYSNPTVMQLAEFIGGCGAGRFYMSIEPNGDMYPCVFFPHENEVKVGKLLEDDFEELWQNSVILSKLRDKSVIKGHCGECKSKNVCGGCRARAYNYFHDVLAPDPGCINNKKEWQKIQAEMRDAQKLPHGELILNLKRSKPENSKQFRSVKKYGCGFNKSM</sequence>
<dbReference type="HOGENOM" id="CLU_009273_4_0_2"/>
<keyword evidence="3" id="KW-0949">S-adenosyl-L-methionine</keyword>
<dbReference type="CDD" id="cd21123">
    <property type="entry name" value="SPASM_MftC-like"/>
    <property type="match status" value="1"/>
</dbReference>
<dbReference type="NCBIfam" id="TIGR04085">
    <property type="entry name" value="rSAM_more_4Fe4S"/>
    <property type="match status" value="1"/>
</dbReference>
<proteinExistence type="predicted"/>
<dbReference type="InterPro" id="IPR013785">
    <property type="entry name" value="Aldolase_TIM"/>
</dbReference>
<dbReference type="Pfam" id="PF04055">
    <property type="entry name" value="Radical_SAM"/>
    <property type="match status" value="1"/>
</dbReference>
<keyword evidence="4" id="KW-0479">Metal-binding</keyword>
<dbReference type="SFLD" id="SFLDG01067">
    <property type="entry name" value="SPASM/twitch_domain_containing"/>
    <property type="match status" value="2"/>
</dbReference>
<dbReference type="STRING" id="868131.MSWAN_1776"/>
<dbReference type="GeneID" id="10669286"/>
<dbReference type="Proteomes" id="UP000009231">
    <property type="component" value="Chromosome"/>
</dbReference>
<dbReference type="AlphaFoldDB" id="F6D3Y5"/>
<evidence type="ECO:0000256" key="6">
    <source>
        <dbReference type="ARBA" id="ARBA00023014"/>
    </source>
</evidence>
<dbReference type="Pfam" id="PF13186">
    <property type="entry name" value="SPASM"/>
    <property type="match status" value="1"/>
</dbReference>
<keyword evidence="6" id="KW-0411">Iron-sulfur</keyword>
<dbReference type="InterPro" id="IPR058240">
    <property type="entry name" value="rSAM_sf"/>
</dbReference>
<dbReference type="GO" id="GO:0006783">
    <property type="term" value="P:heme biosynthetic process"/>
    <property type="evidence" value="ECO:0007669"/>
    <property type="project" value="TreeGrafter"/>
</dbReference>
<dbReference type="PROSITE" id="PS51918">
    <property type="entry name" value="RADICAL_SAM"/>
    <property type="match status" value="1"/>
</dbReference>
<dbReference type="OrthoDB" id="30736at2157"/>
<evidence type="ECO:0000256" key="1">
    <source>
        <dbReference type="ARBA" id="ARBA00001966"/>
    </source>
</evidence>
<dbReference type="SUPFAM" id="SSF102114">
    <property type="entry name" value="Radical SAM enzymes"/>
    <property type="match status" value="1"/>
</dbReference>
<feature type="domain" description="Radical SAM core" evidence="8">
    <location>
        <begin position="138"/>
        <end position="350"/>
    </location>
</feature>
<dbReference type="SFLD" id="SFLDS00029">
    <property type="entry name" value="Radical_SAM"/>
    <property type="match status" value="2"/>
</dbReference>
<keyword evidence="5" id="KW-0408">Iron</keyword>
<dbReference type="PANTHER" id="PTHR11228:SF7">
    <property type="entry name" value="PQQA PEPTIDE CYCLASE"/>
    <property type="match status" value="1"/>
</dbReference>
<dbReference type="Gene3D" id="3.20.20.70">
    <property type="entry name" value="Aldolase class I"/>
    <property type="match status" value="1"/>
</dbReference>
<dbReference type="PANTHER" id="PTHR11228">
    <property type="entry name" value="RADICAL SAM DOMAIN PROTEIN"/>
    <property type="match status" value="1"/>
</dbReference>
<evidence type="ECO:0000256" key="3">
    <source>
        <dbReference type="ARBA" id="ARBA00022691"/>
    </source>
</evidence>
<dbReference type="InterPro" id="IPR023885">
    <property type="entry name" value="4Fe4S-binding_SPASM_dom"/>
</dbReference>
<evidence type="ECO:0000256" key="2">
    <source>
        <dbReference type="ARBA" id="ARBA00022485"/>
    </source>
</evidence>
<feature type="compositionally biased region" description="Basic and acidic residues" evidence="7">
    <location>
        <begin position="1"/>
        <end position="16"/>
    </location>
</feature>
<evidence type="ECO:0000256" key="4">
    <source>
        <dbReference type="ARBA" id="ARBA00022723"/>
    </source>
</evidence>
<feature type="region of interest" description="Disordered" evidence="7">
    <location>
        <begin position="1"/>
        <end position="23"/>
    </location>
</feature>
<dbReference type="SFLD" id="SFLDG01387">
    <property type="entry name" value="BtrN-like_SPASM_domain_contain"/>
    <property type="match status" value="1"/>
</dbReference>
<comment type="cofactor">
    <cofactor evidence="1">
        <name>[4Fe-4S] cluster</name>
        <dbReference type="ChEBI" id="CHEBI:49883"/>
    </cofactor>
</comment>
<accession>F6D3Y5</accession>
<evidence type="ECO:0000256" key="5">
    <source>
        <dbReference type="ARBA" id="ARBA00023004"/>
    </source>
</evidence>
<dbReference type="GO" id="GO:0046872">
    <property type="term" value="F:metal ion binding"/>
    <property type="evidence" value="ECO:0007669"/>
    <property type="project" value="UniProtKB-KW"/>
</dbReference>
<keyword evidence="2" id="KW-0004">4Fe-4S</keyword>
<dbReference type="InterPro" id="IPR034391">
    <property type="entry name" value="AdoMet-like_SPASM_containing"/>
</dbReference>
<dbReference type="CDD" id="cd01335">
    <property type="entry name" value="Radical_SAM"/>
    <property type="match status" value="1"/>
</dbReference>
<dbReference type="GO" id="GO:0003824">
    <property type="term" value="F:catalytic activity"/>
    <property type="evidence" value="ECO:0007669"/>
    <property type="project" value="InterPro"/>
</dbReference>
<evidence type="ECO:0000313" key="10">
    <source>
        <dbReference type="Proteomes" id="UP000009231"/>
    </source>
</evidence>
<dbReference type="EMBL" id="CP002772">
    <property type="protein sequence ID" value="AEG18787.1"/>
    <property type="molecule type" value="Genomic_DNA"/>
</dbReference>
<dbReference type="InterPro" id="IPR050377">
    <property type="entry name" value="Radical_SAM_PqqE_MftC-like"/>
</dbReference>
<dbReference type="eggNOG" id="arCOG00940">
    <property type="taxonomic scope" value="Archaea"/>
</dbReference>
<reference evidence="9 10" key="1">
    <citation type="journal article" date="2014" name="Int. J. Syst. Evol. Microbiol.">
        <title>Methanobacterium paludis sp. nov. and a novel strain of Methanobacterium lacus isolated from northern peatlands.</title>
        <authorList>
            <person name="Cadillo-Quiroz H."/>
            <person name="Brauer S.L."/>
            <person name="Goodson N."/>
            <person name="Yavitt J.B."/>
            <person name="Zinder S.H."/>
        </authorList>
    </citation>
    <scope>NUCLEOTIDE SEQUENCE [LARGE SCALE GENOMIC DNA]</scope>
    <source>
        <strain evidence="10">DSM 25820 / JCM 18151 / SWAN1</strain>
    </source>
</reference>
<name>F6D3Y5_METPW</name>
<dbReference type="GO" id="GO:0051536">
    <property type="term" value="F:iron-sulfur cluster binding"/>
    <property type="evidence" value="ECO:0007669"/>
    <property type="project" value="UniProtKB-KW"/>
</dbReference>
<evidence type="ECO:0000256" key="7">
    <source>
        <dbReference type="SAM" id="MobiDB-lite"/>
    </source>
</evidence>
<protein>
    <submittedName>
        <fullName evidence="9">Radical SAM domain protein</fullName>
    </submittedName>
</protein>
<dbReference type="InterPro" id="IPR006638">
    <property type="entry name" value="Elp3/MiaA/NifB-like_rSAM"/>
</dbReference>
<evidence type="ECO:0000259" key="8">
    <source>
        <dbReference type="PROSITE" id="PS51918"/>
    </source>
</evidence>
<dbReference type="SFLD" id="SFLDG01386">
    <property type="entry name" value="main_SPASM_domain-containing"/>
    <property type="match status" value="1"/>
</dbReference>
<gene>
    <name evidence="9" type="ordered locus">MSWAN_1776</name>
</gene>
<keyword evidence="10" id="KW-1185">Reference proteome</keyword>